<accession>A0A1X7SZS0</accession>
<dbReference type="STRING" id="400682.A0A1X7SZS0"/>
<evidence type="ECO:0000313" key="1">
    <source>
        <dbReference type="EnsemblMetazoa" id="Aqu2.1.07674_001"/>
    </source>
</evidence>
<dbReference type="AlphaFoldDB" id="A0A1X7SZS0"/>
<dbReference type="InParanoid" id="A0A1X7SZS0"/>
<protein>
    <submittedName>
        <fullName evidence="1">Uncharacterized protein</fullName>
    </submittedName>
</protein>
<proteinExistence type="predicted"/>
<reference evidence="1" key="1">
    <citation type="submission" date="2017-05" db="UniProtKB">
        <authorList>
            <consortium name="EnsemblMetazoa"/>
        </authorList>
    </citation>
    <scope>IDENTIFICATION</scope>
</reference>
<name>A0A1X7SZS0_AMPQE</name>
<dbReference type="OrthoDB" id="25790at2759"/>
<dbReference type="EnsemblMetazoa" id="Aqu2.1.07674_001">
    <property type="protein sequence ID" value="Aqu2.1.07674_001"/>
    <property type="gene ID" value="Aqu2.1.07674"/>
</dbReference>
<sequence>ICAVSRHLKKEIERRFKLICQAANPAMNTVSTTDFMSRYCTNLGLLLAVEFSLVWV</sequence>
<organism evidence="1">
    <name type="scientific">Amphimedon queenslandica</name>
    <name type="common">Sponge</name>
    <dbReference type="NCBI Taxonomy" id="400682"/>
    <lineage>
        <taxon>Eukaryota</taxon>
        <taxon>Metazoa</taxon>
        <taxon>Porifera</taxon>
        <taxon>Demospongiae</taxon>
        <taxon>Heteroscleromorpha</taxon>
        <taxon>Haplosclerida</taxon>
        <taxon>Niphatidae</taxon>
        <taxon>Amphimedon</taxon>
    </lineage>
</organism>